<dbReference type="VEuPathDB" id="TriTrypDB:Tb427_000246300"/>
<comment type="function">
    <text evidence="1">VSG forms a coat on the surface of the parasite. The trypanosome evades the immune response of the host by expressing a series of antigenically distinct VSGs from an estimated 1000 VSG genes.</text>
</comment>
<reference evidence="11" key="2">
    <citation type="journal article" date="2014" name="Mol. Biochem. Parasitol.">
        <title>Capturing the variant surface glycoprotein repertoire (the VSGnome) of Trypanosoma brucei Lister 427.</title>
        <authorList>
            <person name="Cross G.A."/>
            <person name="Kim H.S."/>
            <person name="Wickstead B."/>
        </authorList>
    </citation>
    <scope>NUCLEOTIDE SEQUENCE</scope>
    <source>
        <strain evidence="11">Lister 427</strain>
    </source>
</reference>
<feature type="chain" id="PRO_5004058246" evidence="9">
    <location>
        <begin position="29"/>
        <end position="366"/>
    </location>
</feature>
<dbReference type="GO" id="GO:0005886">
    <property type="term" value="C:plasma membrane"/>
    <property type="evidence" value="ECO:0007669"/>
    <property type="project" value="UniProtKB-SubCell"/>
</dbReference>
<keyword evidence="5 9" id="KW-0732">Signal</keyword>
<keyword evidence="4" id="KW-0336">GPI-anchor</keyword>
<keyword evidence="7" id="KW-0325">Glycoprotein</keyword>
<reference evidence="11" key="1">
    <citation type="submission" date="2013-02" db="EMBL/GenBank/DDBJ databases">
        <authorList>
            <person name="Cross G.A.M."/>
            <person name="Kim H.-S."/>
            <person name="Wickstead B."/>
        </authorList>
    </citation>
    <scope>NUCLEOTIDE SEQUENCE</scope>
    <source>
        <strain evidence="11">Lister 427</strain>
    </source>
</reference>
<keyword evidence="3" id="KW-1003">Cell membrane</keyword>
<dbReference type="InterPro" id="IPR025932">
    <property type="entry name" value="Trypano_VSG_B_N_dom"/>
</dbReference>
<comment type="subcellular location">
    <subcellularLocation>
        <location evidence="2">Cell membrane</location>
        <topology evidence="2">Lipid-anchor</topology>
        <topology evidence="2">GPI-anchor</topology>
    </subcellularLocation>
</comment>
<protein>
    <submittedName>
        <fullName evidence="11">Variant surface glycoprotein 1553</fullName>
    </submittedName>
</protein>
<sequence length="366" mass="38897">MQSKLSTLPAAQTFVLLRLAITVHVSDSSIGAGENGAYYAAACSIVSTLEGATKITEGGNSADSLLGDINAINLSAADPAFRKLINLDKDWADSAAKEEAGTKSFASDWEKRYGSWRAAAVEIKNNEAAYSEFKREKISSVAQKTIRAVTEAETALSTDSALCDQKSKIQIMVTNAKGALYESETGNDDEQAPDLTNRVNKCGKDDGTGGDIAGESLRTDIICICSKQGGDTGKYCCEGCDGAPATACAAKTNSTTIWKALKQNCATLYPTIPLSTATLTTAIAHLLSLSLKAQGTTTPKQFFLGTLLTTGAQGCAGSSANTYGYCVRYKKTTERSLNISKHTMANACQRSRCRSRFYKAKPTEDR</sequence>
<evidence type="ECO:0000259" key="10">
    <source>
        <dbReference type="Pfam" id="PF13206"/>
    </source>
</evidence>
<keyword evidence="6" id="KW-0472">Membrane</keyword>
<evidence type="ECO:0000256" key="5">
    <source>
        <dbReference type="ARBA" id="ARBA00022729"/>
    </source>
</evidence>
<organism evidence="11">
    <name type="scientific">Trypanosoma brucei</name>
    <dbReference type="NCBI Taxonomy" id="5691"/>
    <lineage>
        <taxon>Eukaryota</taxon>
        <taxon>Discoba</taxon>
        <taxon>Euglenozoa</taxon>
        <taxon>Kinetoplastea</taxon>
        <taxon>Metakinetoplastina</taxon>
        <taxon>Trypanosomatida</taxon>
        <taxon>Trypanosomatidae</taxon>
        <taxon>Trypanosoma</taxon>
    </lineage>
</organism>
<dbReference type="GO" id="GO:0098552">
    <property type="term" value="C:side of membrane"/>
    <property type="evidence" value="ECO:0007669"/>
    <property type="project" value="UniProtKB-KW"/>
</dbReference>
<evidence type="ECO:0000313" key="11">
    <source>
        <dbReference type="EMBL" id="AGH60477.1"/>
    </source>
</evidence>
<dbReference type="AlphaFoldDB" id="M4T0F3"/>
<evidence type="ECO:0000256" key="3">
    <source>
        <dbReference type="ARBA" id="ARBA00022475"/>
    </source>
</evidence>
<evidence type="ECO:0000256" key="4">
    <source>
        <dbReference type="ARBA" id="ARBA00022622"/>
    </source>
</evidence>
<proteinExistence type="predicted"/>
<name>M4T0F3_9TRYP</name>
<dbReference type="EMBL" id="KC613046">
    <property type="protein sequence ID" value="AGH60477.1"/>
    <property type="molecule type" value="Genomic_DNA"/>
</dbReference>
<evidence type="ECO:0000256" key="1">
    <source>
        <dbReference type="ARBA" id="ARBA00002523"/>
    </source>
</evidence>
<evidence type="ECO:0000256" key="6">
    <source>
        <dbReference type="ARBA" id="ARBA00023136"/>
    </source>
</evidence>
<keyword evidence="8" id="KW-0449">Lipoprotein</keyword>
<feature type="signal peptide" evidence="9">
    <location>
        <begin position="1"/>
        <end position="28"/>
    </location>
</feature>
<evidence type="ECO:0000256" key="2">
    <source>
        <dbReference type="ARBA" id="ARBA00004609"/>
    </source>
</evidence>
<feature type="domain" description="Trypanosome variant surface glycoprotein B-type N-terminal" evidence="10">
    <location>
        <begin position="19"/>
        <end position="336"/>
    </location>
</feature>
<evidence type="ECO:0000256" key="9">
    <source>
        <dbReference type="SAM" id="SignalP"/>
    </source>
</evidence>
<evidence type="ECO:0000256" key="7">
    <source>
        <dbReference type="ARBA" id="ARBA00023180"/>
    </source>
</evidence>
<evidence type="ECO:0000256" key="8">
    <source>
        <dbReference type="ARBA" id="ARBA00023288"/>
    </source>
</evidence>
<dbReference type="Pfam" id="PF13206">
    <property type="entry name" value="VSG_B"/>
    <property type="match status" value="1"/>
</dbReference>
<accession>M4T0F3</accession>